<accession>A0A437QU66</accession>
<keyword evidence="3" id="KW-1185">Reference proteome</keyword>
<proteinExistence type="predicted"/>
<dbReference type="EMBL" id="SADE01000001">
    <property type="protein sequence ID" value="RVU38039.1"/>
    <property type="molecule type" value="Genomic_DNA"/>
</dbReference>
<keyword evidence="2" id="KW-0489">Methyltransferase</keyword>
<dbReference type="InterPro" id="IPR041698">
    <property type="entry name" value="Methyltransf_25"/>
</dbReference>
<dbReference type="Proteomes" id="UP000287447">
    <property type="component" value="Unassembled WGS sequence"/>
</dbReference>
<dbReference type="InterPro" id="IPR050508">
    <property type="entry name" value="Methyltransf_Superfamily"/>
</dbReference>
<feature type="domain" description="Methyltransferase" evidence="1">
    <location>
        <begin position="199"/>
        <end position="293"/>
    </location>
</feature>
<dbReference type="AlphaFoldDB" id="A0A437QU66"/>
<dbReference type="PANTHER" id="PTHR42912">
    <property type="entry name" value="METHYLTRANSFERASE"/>
    <property type="match status" value="1"/>
</dbReference>
<dbReference type="Pfam" id="PF13649">
    <property type="entry name" value="Methyltransf_25"/>
    <property type="match status" value="1"/>
</dbReference>
<dbReference type="InterPro" id="IPR029063">
    <property type="entry name" value="SAM-dependent_MTases_sf"/>
</dbReference>
<evidence type="ECO:0000313" key="2">
    <source>
        <dbReference type="EMBL" id="RVU38039.1"/>
    </source>
</evidence>
<reference evidence="3" key="1">
    <citation type="submission" date="2019-01" db="EMBL/GenBank/DDBJ databases">
        <title>Gri0909 isolated from a small marine red alga.</title>
        <authorList>
            <person name="Kim J."/>
            <person name="Jeong S.E."/>
            <person name="Jeon C.O."/>
        </authorList>
    </citation>
    <scope>NUCLEOTIDE SEQUENCE [LARGE SCALE GENOMIC DNA]</scope>
    <source>
        <strain evidence="3">Gri0909</strain>
    </source>
</reference>
<dbReference type="SUPFAM" id="SSF53335">
    <property type="entry name" value="S-adenosyl-L-methionine-dependent methyltransferases"/>
    <property type="match status" value="1"/>
</dbReference>
<evidence type="ECO:0000259" key="1">
    <source>
        <dbReference type="Pfam" id="PF13649"/>
    </source>
</evidence>
<evidence type="ECO:0000313" key="3">
    <source>
        <dbReference type="Proteomes" id="UP000287447"/>
    </source>
</evidence>
<dbReference type="RefSeq" id="WP_127763412.1">
    <property type="nucleotide sequence ID" value="NZ_SADE01000001.1"/>
</dbReference>
<dbReference type="OrthoDB" id="5517736at2"/>
<gene>
    <name evidence="2" type="ORF">EOI86_01675</name>
</gene>
<name>A0A437QU66_9PROT</name>
<dbReference type="GO" id="GO:0008168">
    <property type="term" value="F:methyltransferase activity"/>
    <property type="evidence" value="ECO:0007669"/>
    <property type="project" value="UniProtKB-KW"/>
</dbReference>
<dbReference type="Gene3D" id="3.40.50.150">
    <property type="entry name" value="Vaccinia Virus protein VP39"/>
    <property type="match status" value="1"/>
</dbReference>
<dbReference type="CDD" id="cd02440">
    <property type="entry name" value="AdoMet_MTases"/>
    <property type="match status" value="1"/>
</dbReference>
<dbReference type="PANTHER" id="PTHR42912:SF93">
    <property type="entry name" value="N6-ADENOSINE-METHYLTRANSFERASE TMT1A"/>
    <property type="match status" value="1"/>
</dbReference>
<organism evidence="2 3">
    <name type="scientific">Hwanghaeella grinnelliae</name>
    <dbReference type="NCBI Taxonomy" id="2500179"/>
    <lineage>
        <taxon>Bacteria</taxon>
        <taxon>Pseudomonadati</taxon>
        <taxon>Pseudomonadota</taxon>
        <taxon>Alphaproteobacteria</taxon>
        <taxon>Rhodospirillales</taxon>
        <taxon>Rhodospirillaceae</taxon>
        <taxon>Hwanghaeella</taxon>
    </lineage>
</organism>
<dbReference type="GO" id="GO:0032259">
    <property type="term" value="P:methylation"/>
    <property type="evidence" value="ECO:0007669"/>
    <property type="project" value="UniProtKB-KW"/>
</dbReference>
<keyword evidence="2" id="KW-0808">Transferase</keyword>
<sequence>MLRQLAENLRDRSHSRRISGRGGLGPAYALSHAARTAWFAGQYVLAARLSPPPNGPAPTDRIPGWGYILKDLSALYRQDWANIRAGLYRPPADLVPRPGKVLKNSRAFLQDLPKVAQRRRRDDNSEVLKNTPKGTYPRYYLQNFHYQTDGWFSDESAEAYDHQVEVLFTGGADAMRRQALPAIRDAVEEFAGNAPVDLIDIACGTGRFLKEVLRNNPKISVTGLDLSQPYLRKAQRSLAEFPETYFMEANAEEVPAENGAYDIATCVYLFHELPKKVRRTVAKEIARILKPGGRLVFVDSIQSGDHPPYDALLQRFPMAFHEPYYTNYLEDDLEALFANSGFAVESVDRAFFSRVMVLRRAA</sequence>
<comment type="caution">
    <text evidence="2">The sequence shown here is derived from an EMBL/GenBank/DDBJ whole genome shotgun (WGS) entry which is preliminary data.</text>
</comment>
<protein>
    <submittedName>
        <fullName evidence="2">Class I SAM-dependent methyltransferase</fullName>
    </submittedName>
</protein>